<keyword evidence="3" id="KW-1185">Reference proteome</keyword>
<feature type="transmembrane region" description="Helical" evidence="1">
    <location>
        <begin position="463"/>
        <end position="486"/>
    </location>
</feature>
<dbReference type="Proteomes" id="UP000324781">
    <property type="component" value="Unassembled WGS sequence"/>
</dbReference>
<evidence type="ECO:0000313" key="2">
    <source>
        <dbReference type="EMBL" id="SHI82981.1"/>
    </source>
</evidence>
<feature type="transmembrane region" description="Helical" evidence="1">
    <location>
        <begin position="412"/>
        <end position="443"/>
    </location>
</feature>
<evidence type="ECO:0000313" key="3">
    <source>
        <dbReference type="Proteomes" id="UP000324781"/>
    </source>
</evidence>
<feature type="transmembrane region" description="Helical" evidence="1">
    <location>
        <begin position="492"/>
        <end position="517"/>
    </location>
</feature>
<feature type="transmembrane region" description="Helical" evidence="1">
    <location>
        <begin position="350"/>
        <end position="371"/>
    </location>
</feature>
<name>A0A1M6EC02_9FIRM</name>
<protein>
    <submittedName>
        <fullName evidence="2">ABC exporter</fullName>
    </submittedName>
</protein>
<feature type="transmembrane region" description="Helical" evidence="1">
    <location>
        <begin position="57"/>
        <end position="79"/>
    </location>
</feature>
<feature type="transmembrane region" description="Helical" evidence="1">
    <location>
        <begin position="24"/>
        <end position="45"/>
    </location>
</feature>
<accession>A0A1M6EC02</accession>
<keyword evidence="1" id="KW-1133">Transmembrane helix</keyword>
<keyword evidence="1" id="KW-0472">Membrane</keyword>
<feature type="transmembrane region" description="Helical" evidence="1">
    <location>
        <begin position="139"/>
        <end position="158"/>
    </location>
</feature>
<organism evidence="2 3">
    <name type="scientific">Thermoclostridium caenicola</name>
    <dbReference type="NCBI Taxonomy" id="659425"/>
    <lineage>
        <taxon>Bacteria</taxon>
        <taxon>Bacillati</taxon>
        <taxon>Bacillota</taxon>
        <taxon>Clostridia</taxon>
        <taxon>Eubacteriales</taxon>
        <taxon>Oscillospiraceae</taxon>
        <taxon>Thermoclostridium</taxon>
    </lineage>
</organism>
<keyword evidence="1" id="KW-0812">Transmembrane</keyword>
<dbReference type="RefSeq" id="WP_149678259.1">
    <property type="nucleotide sequence ID" value="NZ_FQZP01000011.1"/>
</dbReference>
<sequence>MKALLFLIRRNLLNGIKSAFKKPLVLIGYIFILLFIIAFIVASFAMPSGEIRTLPPALFRGIMMLVFTVLYYTSLKLGIEKGSSYFRMSDVNMAFTAPLRPNQILLYGFIKQLGGTLFFILLAFFQIPNLKNNFAFEPHGVIVLLLAVVAYTMAYPLIGMLIYSWTSVSKERKRLAKRIFDRAALAVVLIFLIDLSQTRDFVKSMSHVFDHPVAHYFPIIGWTGSIASAAVAEPDTAFLVGAAGMAVVIFGLSLLIYRMKLDYYEDVLEATEYVEAALKAKREGRNMTFGQKTRKNIRGGLSGKGARALFAKNMMEIRKTSMFLFLDRMSVMVILSSILFKLIMPSEAGLNAFSMFMVLAFSLYMLLLMQAQGRWSVEVEKPYIFLIPASSFEKLFYASLSEHVKNLFDGALLFTLSGIFFGSQVPTVLACILSYVFFGAVFLYAEVLTRRMFGRVHSKGLMIFIKMIFSFLLVVPGIIGSVIAVIATDSEFYMIGAMGAWAFVLAVTLFMFSAGIFNNIESSS</sequence>
<feature type="transmembrane region" description="Helical" evidence="1">
    <location>
        <begin position="104"/>
        <end position="127"/>
    </location>
</feature>
<evidence type="ECO:0000256" key="1">
    <source>
        <dbReference type="SAM" id="Phobius"/>
    </source>
</evidence>
<dbReference type="AlphaFoldDB" id="A0A1M6EC02"/>
<gene>
    <name evidence="2" type="ORF">SAMN05444373_101154</name>
</gene>
<dbReference type="OrthoDB" id="816862at2"/>
<feature type="transmembrane region" description="Helical" evidence="1">
    <location>
        <begin position="322"/>
        <end position="344"/>
    </location>
</feature>
<dbReference type="EMBL" id="FQZP01000011">
    <property type="protein sequence ID" value="SHI82981.1"/>
    <property type="molecule type" value="Genomic_DNA"/>
</dbReference>
<proteinExistence type="predicted"/>
<feature type="transmembrane region" description="Helical" evidence="1">
    <location>
        <begin position="237"/>
        <end position="257"/>
    </location>
</feature>
<reference evidence="2 3" key="1">
    <citation type="submission" date="2016-11" db="EMBL/GenBank/DDBJ databases">
        <authorList>
            <person name="Varghese N."/>
            <person name="Submissions S."/>
        </authorList>
    </citation>
    <scope>NUCLEOTIDE SEQUENCE [LARGE SCALE GENOMIC DNA]</scope>
    <source>
        <strain evidence="2 3">DSM 19027</strain>
    </source>
</reference>
<feature type="transmembrane region" description="Helical" evidence="1">
    <location>
        <begin position="179"/>
        <end position="196"/>
    </location>
</feature>
<dbReference type="Pfam" id="PF16962">
    <property type="entry name" value="ABC_export"/>
    <property type="match status" value="1"/>
</dbReference>
<dbReference type="InterPro" id="IPR031584">
    <property type="entry name" value="Put_ABC_export"/>
</dbReference>